<reference evidence="1 2" key="1">
    <citation type="submission" date="2023-01" db="EMBL/GenBank/DDBJ databases">
        <authorList>
            <person name="Whitehead M."/>
        </authorList>
    </citation>
    <scope>NUCLEOTIDE SEQUENCE [LARGE SCALE GENOMIC DNA]</scope>
</reference>
<proteinExistence type="predicted"/>
<comment type="caution">
    <text evidence="1">The sequence shown here is derived from an EMBL/GenBank/DDBJ whole genome shotgun (WGS) entry which is preliminary data.</text>
</comment>
<dbReference type="Proteomes" id="UP001160148">
    <property type="component" value="Unassembled WGS sequence"/>
</dbReference>
<keyword evidence="2" id="KW-1185">Reference proteome</keyword>
<dbReference type="AlphaFoldDB" id="A0AAV0XWU1"/>
<gene>
    <name evidence="1" type="ORF">MEUPH1_LOCUS26902</name>
</gene>
<accession>A0AAV0XWU1</accession>
<sequence length="83" mass="9086">MAKTTLADWNNDVMNRFAIFGAPVRNSVTAAGGNTGNEQAGTSMAGLWFEKPKGKKYSLLLGFISRHIHLSVSIAFKVLRVFK</sequence>
<dbReference type="EMBL" id="CARXXK010001085">
    <property type="protein sequence ID" value="CAI6373109.1"/>
    <property type="molecule type" value="Genomic_DNA"/>
</dbReference>
<name>A0AAV0XWU1_9HEMI</name>
<evidence type="ECO:0000313" key="1">
    <source>
        <dbReference type="EMBL" id="CAI6373109.1"/>
    </source>
</evidence>
<protein>
    <submittedName>
        <fullName evidence="1">Uncharacterized protein</fullName>
    </submittedName>
</protein>
<organism evidence="1 2">
    <name type="scientific">Macrosiphum euphorbiae</name>
    <name type="common">potato aphid</name>
    <dbReference type="NCBI Taxonomy" id="13131"/>
    <lineage>
        <taxon>Eukaryota</taxon>
        <taxon>Metazoa</taxon>
        <taxon>Ecdysozoa</taxon>
        <taxon>Arthropoda</taxon>
        <taxon>Hexapoda</taxon>
        <taxon>Insecta</taxon>
        <taxon>Pterygota</taxon>
        <taxon>Neoptera</taxon>
        <taxon>Paraneoptera</taxon>
        <taxon>Hemiptera</taxon>
        <taxon>Sternorrhyncha</taxon>
        <taxon>Aphidomorpha</taxon>
        <taxon>Aphidoidea</taxon>
        <taxon>Aphididae</taxon>
        <taxon>Macrosiphini</taxon>
        <taxon>Macrosiphum</taxon>
    </lineage>
</organism>
<evidence type="ECO:0000313" key="2">
    <source>
        <dbReference type="Proteomes" id="UP001160148"/>
    </source>
</evidence>